<dbReference type="HAMAP" id="MF_01477">
    <property type="entry name" value="Iojap_RsfS"/>
    <property type="match status" value="1"/>
</dbReference>
<dbReference type="InterPro" id="IPR004394">
    <property type="entry name" value="Iojap/RsfS/C7orf30"/>
</dbReference>
<gene>
    <name evidence="2" type="primary">rsfS</name>
    <name evidence="3" type="ORF">CPU2_391</name>
</gene>
<comment type="subunit">
    <text evidence="2">Interacts with ribosomal protein uL14 (rplN).</text>
</comment>
<keyword evidence="2" id="KW-0963">Cytoplasm</keyword>
<dbReference type="Pfam" id="PF02410">
    <property type="entry name" value="RsfS"/>
    <property type="match status" value="1"/>
</dbReference>
<proteinExistence type="inferred from homology"/>
<evidence type="ECO:0000256" key="1">
    <source>
        <dbReference type="ARBA" id="ARBA00010574"/>
    </source>
</evidence>
<dbReference type="GO" id="GO:0042256">
    <property type="term" value="P:cytosolic ribosome assembly"/>
    <property type="evidence" value="ECO:0007669"/>
    <property type="project" value="UniProtKB-UniRule"/>
</dbReference>
<comment type="subcellular location">
    <subcellularLocation>
        <location evidence="2">Cytoplasm</location>
    </subcellularLocation>
</comment>
<comment type="function">
    <text evidence="2">Functions as a ribosomal silencing factor. Interacts with ribosomal protein uL14 (rplN), blocking formation of intersubunit bridge B8. Prevents association of the 30S and 50S ribosomal subunits and the formation of functional ribosomes, thus repressing translation.</text>
</comment>
<dbReference type="SUPFAM" id="SSF81301">
    <property type="entry name" value="Nucleotidyltransferase"/>
    <property type="match status" value="1"/>
</dbReference>
<dbReference type="GO" id="GO:0005737">
    <property type="term" value="C:cytoplasm"/>
    <property type="evidence" value="ECO:0007669"/>
    <property type="project" value="UniProtKB-SubCell"/>
</dbReference>
<accession>A0AAD1CM18</accession>
<keyword evidence="2" id="KW-0678">Repressor</keyword>
<dbReference type="AlphaFoldDB" id="A0AAD1CM18"/>
<dbReference type="PANTHER" id="PTHR21043:SF0">
    <property type="entry name" value="MITOCHONDRIAL ASSEMBLY OF RIBOSOMAL LARGE SUBUNIT PROTEIN 1"/>
    <property type="match status" value="1"/>
</dbReference>
<dbReference type="Proteomes" id="UP000262607">
    <property type="component" value="Chromosome"/>
</dbReference>
<name>A0AAD1CM18_9FLAO</name>
<evidence type="ECO:0000313" key="3">
    <source>
        <dbReference type="EMBL" id="BBA17883.1"/>
    </source>
</evidence>
<comment type="similarity">
    <text evidence="1 2">Belongs to the Iojap/RsfS family.</text>
</comment>
<sequence length="107" mass="12911">MLLLNKIIEGIKMVNEKDISILNFKNRKNFFCDYFVICDGKSKSQVYAIFKYIEKITIEKLKTKPWHIEGSENGEWILMDYVSIVVHIFQKKLRLYYNLENIWNEKL</sequence>
<dbReference type="GO" id="GO:0017148">
    <property type="term" value="P:negative regulation of translation"/>
    <property type="evidence" value="ECO:0007669"/>
    <property type="project" value="UniProtKB-UniRule"/>
</dbReference>
<keyword evidence="2" id="KW-0810">Translation regulation</keyword>
<evidence type="ECO:0000256" key="2">
    <source>
        <dbReference type="HAMAP-Rule" id="MF_01477"/>
    </source>
</evidence>
<dbReference type="NCBIfam" id="TIGR00090">
    <property type="entry name" value="rsfS_iojap_ybeB"/>
    <property type="match status" value="1"/>
</dbReference>
<evidence type="ECO:0000313" key="4">
    <source>
        <dbReference type="Proteomes" id="UP000262607"/>
    </source>
</evidence>
<dbReference type="EMBL" id="AP014610">
    <property type="protein sequence ID" value="BBA17883.1"/>
    <property type="molecule type" value="Genomic_DNA"/>
</dbReference>
<protein>
    <recommendedName>
        <fullName evidence="2">Ribosomal silencing factor RsfS</fullName>
    </recommendedName>
</protein>
<organism evidence="3 4">
    <name type="scientific">Blattabacterium punctulatus CPU2</name>
    <dbReference type="NCBI Taxonomy" id="1457032"/>
    <lineage>
        <taxon>Bacteria</taxon>
        <taxon>Pseudomonadati</taxon>
        <taxon>Bacteroidota</taxon>
        <taxon>Flavobacteriia</taxon>
        <taxon>Flavobacteriales</taxon>
        <taxon>Blattabacteriaceae</taxon>
        <taxon>Blattabacterium</taxon>
    </lineage>
</organism>
<dbReference type="GO" id="GO:0090071">
    <property type="term" value="P:negative regulation of ribosome biogenesis"/>
    <property type="evidence" value="ECO:0007669"/>
    <property type="project" value="UniProtKB-UniRule"/>
</dbReference>
<dbReference type="InterPro" id="IPR043519">
    <property type="entry name" value="NT_sf"/>
</dbReference>
<dbReference type="GO" id="GO:0043023">
    <property type="term" value="F:ribosomal large subunit binding"/>
    <property type="evidence" value="ECO:0007669"/>
    <property type="project" value="TreeGrafter"/>
</dbReference>
<dbReference type="Gene3D" id="3.30.460.10">
    <property type="entry name" value="Beta Polymerase, domain 2"/>
    <property type="match status" value="1"/>
</dbReference>
<dbReference type="PANTHER" id="PTHR21043">
    <property type="entry name" value="IOJAP SUPERFAMILY ORTHOLOG"/>
    <property type="match status" value="1"/>
</dbReference>
<reference evidence="3 4" key="1">
    <citation type="submission" date="2014-06" db="EMBL/GenBank/DDBJ databases">
        <title>Genome sequence of the intracellular symbiont Blattabacterium cuenoti, strain CPU2 from the wood feeding cockroach Cryptocercus punctulatus.</title>
        <authorList>
            <person name="Kinjo Y."/>
            <person name="Ohkuma M."/>
            <person name="Tokuda G."/>
        </authorList>
    </citation>
    <scope>NUCLEOTIDE SEQUENCE [LARGE SCALE GENOMIC DNA]</scope>
    <source>
        <strain evidence="3 4">CPU2</strain>
    </source>
</reference>